<protein>
    <submittedName>
        <fullName evidence="4">GNAT family N-acetyltransferase</fullName>
    </submittedName>
</protein>
<dbReference type="CDD" id="cd04301">
    <property type="entry name" value="NAT_SF"/>
    <property type="match status" value="1"/>
</dbReference>
<dbReference type="AlphaFoldDB" id="A0A6G1TZ51"/>
<organism evidence="4 5">
    <name type="scientific">Segatella copri</name>
    <dbReference type="NCBI Taxonomy" id="165179"/>
    <lineage>
        <taxon>Bacteria</taxon>
        <taxon>Pseudomonadati</taxon>
        <taxon>Bacteroidota</taxon>
        <taxon>Bacteroidia</taxon>
        <taxon>Bacteroidales</taxon>
        <taxon>Prevotellaceae</taxon>
        <taxon>Segatella</taxon>
    </lineage>
</organism>
<dbReference type="InterPro" id="IPR050832">
    <property type="entry name" value="Bact_Acetyltransf"/>
</dbReference>
<evidence type="ECO:0000259" key="3">
    <source>
        <dbReference type="PROSITE" id="PS51186"/>
    </source>
</evidence>
<dbReference type="Pfam" id="PF00583">
    <property type="entry name" value="Acetyltransf_1"/>
    <property type="match status" value="1"/>
</dbReference>
<evidence type="ECO:0000256" key="2">
    <source>
        <dbReference type="ARBA" id="ARBA00023315"/>
    </source>
</evidence>
<dbReference type="PANTHER" id="PTHR43877">
    <property type="entry name" value="AMINOALKYLPHOSPHONATE N-ACETYLTRANSFERASE-RELATED-RELATED"/>
    <property type="match status" value="1"/>
</dbReference>
<dbReference type="PROSITE" id="PS51186">
    <property type="entry name" value="GNAT"/>
    <property type="match status" value="1"/>
</dbReference>
<dbReference type="EMBL" id="VZCB01000049">
    <property type="protein sequence ID" value="MQN80457.1"/>
    <property type="molecule type" value="Genomic_DNA"/>
</dbReference>
<evidence type="ECO:0000313" key="5">
    <source>
        <dbReference type="Proteomes" id="UP000480425"/>
    </source>
</evidence>
<feature type="domain" description="N-acetyltransferase" evidence="3">
    <location>
        <begin position="7"/>
        <end position="144"/>
    </location>
</feature>
<sequence length="144" mass="16597">MNEPRFIEIEDLKPDYLEAINRLISQLSTSSHTLTEAELNSLIASPQSHLYALEYDEKIIGMVTLCIYQCPTGRKAWIEDVVVDQNYRGKGYGKLMVRKVIALCRNKGNMTLMLTSRPSRIVANQLYQSLGFEKRETNVYKMKF</sequence>
<dbReference type="SUPFAM" id="SSF55729">
    <property type="entry name" value="Acyl-CoA N-acyltransferases (Nat)"/>
    <property type="match status" value="1"/>
</dbReference>
<dbReference type="Gene3D" id="3.40.630.30">
    <property type="match status" value="1"/>
</dbReference>
<name>A0A6G1TZ51_9BACT</name>
<comment type="caution">
    <text evidence="4">The sequence shown here is derived from an EMBL/GenBank/DDBJ whole genome shotgun (WGS) entry which is preliminary data.</text>
</comment>
<proteinExistence type="predicted"/>
<reference evidence="4 5" key="1">
    <citation type="submission" date="2019-09" db="EMBL/GenBank/DDBJ databases">
        <title>Distinct polysaccharide growth profiles of human intestinal Prevotella copri isolates.</title>
        <authorList>
            <person name="Fehlner-Peach H."/>
            <person name="Magnabosco C."/>
            <person name="Raghavan V."/>
            <person name="Scher J.U."/>
            <person name="Tett A."/>
            <person name="Cox L.M."/>
            <person name="Gottsegen C."/>
            <person name="Watters A."/>
            <person name="Wiltshire- Gordon J.D."/>
            <person name="Segata N."/>
            <person name="Bonneau R."/>
            <person name="Littman D.R."/>
        </authorList>
    </citation>
    <scope>NUCLEOTIDE SEQUENCE [LARGE SCALE GENOMIC DNA]</scope>
    <source>
        <strain evidence="5">iA622</strain>
    </source>
</reference>
<keyword evidence="1 4" id="KW-0808">Transferase</keyword>
<dbReference type="GO" id="GO:0016747">
    <property type="term" value="F:acyltransferase activity, transferring groups other than amino-acyl groups"/>
    <property type="evidence" value="ECO:0007669"/>
    <property type="project" value="InterPro"/>
</dbReference>
<evidence type="ECO:0000313" key="4">
    <source>
        <dbReference type="EMBL" id="MQN80457.1"/>
    </source>
</evidence>
<dbReference type="InterPro" id="IPR000182">
    <property type="entry name" value="GNAT_dom"/>
</dbReference>
<dbReference type="OrthoDB" id="273614at2"/>
<accession>A0A6G1TZ51</accession>
<dbReference type="RefSeq" id="WP_153122953.1">
    <property type="nucleotide sequence ID" value="NZ_VZCB01000049.1"/>
</dbReference>
<gene>
    <name evidence="4" type="ORF">F7D73_05735</name>
</gene>
<dbReference type="InterPro" id="IPR016181">
    <property type="entry name" value="Acyl_CoA_acyltransferase"/>
</dbReference>
<keyword evidence="2" id="KW-0012">Acyltransferase</keyword>
<dbReference type="Proteomes" id="UP000480425">
    <property type="component" value="Unassembled WGS sequence"/>
</dbReference>
<evidence type="ECO:0000256" key="1">
    <source>
        <dbReference type="ARBA" id="ARBA00022679"/>
    </source>
</evidence>